<evidence type="ECO:0000313" key="2">
    <source>
        <dbReference type="Proteomes" id="UP000800041"/>
    </source>
</evidence>
<gene>
    <name evidence="1" type="ORF">K402DRAFT_39832</name>
</gene>
<dbReference type="Proteomes" id="UP000800041">
    <property type="component" value="Unassembled WGS sequence"/>
</dbReference>
<dbReference type="EMBL" id="ML977150">
    <property type="protein sequence ID" value="KAF1988054.1"/>
    <property type="molecule type" value="Genomic_DNA"/>
</dbReference>
<dbReference type="AlphaFoldDB" id="A0A6G1H4R0"/>
<name>A0A6G1H4R0_9PEZI</name>
<dbReference type="OrthoDB" id="5337308at2759"/>
<proteinExistence type="predicted"/>
<protein>
    <submittedName>
        <fullName evidence="1">Uncharacterized protein</fullName>
    </submittedName>
</protein>
<accession>A0A6G1H4R0</accession>
<keyword evidence="2" id="KW-1185">Reference proteome</keyword>
<sequence length="283" mass="31415">MTTVESQWQSYSGAENYGWTGGDFGAKVFTPEMEKVFDGLGIQHDFPPMKQVQWRQAKEGTDPNGNVYSVSVPLEDNKPAISTTSTNILIIPHRLPSQASYVAVYSPSNPGMIYNINRKSPAAKRQDVIDGNAEFGFDDPIPILPALQRWSDIGFIEWQNLAGSDVKNLRYVFNRWAVNEDTMAVAQALLDAHAGGTDGLKFAGDMPWIDADSDAGLQWIRTPNVSGTAWFLINHKEKMGLRRIARVKLFVDDEVAVGKLVNEGMMKILVELEEVPVDGQRSK</sequence>
<reference evidence="1" key="1">
    <citation type="journal article" date="2020" name="Stud. Mycol.">
        <title>101 Dothideomycetes genomes: a test case for predicting lifestyles and emergence of pathogens.</title>
        <authorList>
            <person name="Haridas S."/>
            <person name="Albert R."/>
            <person name="Binder M."/>
            <person name="Bloem J."/>
            <person name="Labutti K."/>
            <person name="Salamov A."/>
            <person name="Andreopoulos B."/>
            <person name="Baker S."/>
            <person name="Barry K."/>
            <person name="Bills G."/>
            <person name="Bluhm B."/>
            <person name="Cannon C."/>
            <person name="Castanera R."/>
            <person name="Culley D."/>
            <person name="Daum C."/>
            <person name="Ezra D."/>
            <person name="Gonzalez J."/>
            <person name="Henrissat B."/>
            <person name="Kuo A."/>
            <person name="Liang C."/>
            <person name="Lipzen A."/>
            <person name="Lutzoni F."/>
            <person name="Magnuson J."/>
            <person name="Mondo S."/>
            <person name="Nolan M."/>
            <person name="Ohm R."/>
            <person name="Pangilinan J."/>
            <person name="Park H.-J."/>
            <person name="Ramirez L."/>
            <person name="Alfaro M."/>
            <person name="Sun H."/>
            <person name="Tritt A."/>
            <person name="Yoshinaga Y."/>
            <person name="Zwiers L.-H."/>
            <person name="Turgeon B."/>
            <person name="Goodwin S."/>
            <person name="Spatafora J."/>
            <person name="Crous P."/>
            <person name="Grigoriev I."/>
        </authorList>
    </citation>
    <scope>NUCLEOTIDE SEQUENCE</scope>
    <source>
        <strain evidence="1">CBS 113979</strain>
    </source>
</reference>
<organism evidence="1 2">
    <name type="scientific">Aulographum hederae CBS 113979</name>
    <dbReference type="NCBI Taxonomy" id="1176131"/>
    <lineage>
        <taxon>Eukaryota</taxon>
        <taxon>Fungi</taxon>
        <taxon>Dikarya</taxon>
        <taxon>Ascomycota</taxon>
        <taxon>Pezizomycotina</taxon>
        <taxon>Dothideomycetes</taxon>
        <taxon>Pleosporomycetidae</taxon>
        <taxon>Aulographales</taxon>
        <taxon>Aulographaceae</taxon>
    </lineage>
</organism>
<evidence type="ECO:0000313" key="1">
    <source>
        <dbReference type="EMBL" id="KAF1988054.1"/>
    </source>
</evidence>